<name>A0A0R2F8A0_9LACO</name>
<protein>
    <submittedName>
        <fullName evidence="2">Uncharacterized protein</fullName>
    </submittedName>
</protein>
<keyword evidence="3" id="KW-1185">Reference proteome</keyword>
<gene>
    <name evidence="2" type="ORF">FC75_GL001252</name>
</gene>
<proteinExistence type="predicted"/>
<comment type="caution">
    <text evidence="2">The sequence shown here is derived from an EMBL/GenBank/DDBJ whole genome shotgun (WGS) entry which is preliminary data.</text>
</comment>
<dbReference type="PATRIC" id="fig|1423730.4.peg.1309"/>
<keyword evidence="1" id="KW-1133">Transmembrane helix</keyword>
<evidence type="ECO:0000256" key="1">
    <source>
        <dbReference type="SAM" id="Phobius"/>
    </source>
</evidence>
<dbReference type="EMBL" id="AYZJ01000023">
    <property type="protein sequence ID" value="KRN24451.1"/>
    <property type="molecule type" value="Genomic_DNA"/>
</dbReference>
<reference evidence="2 3" key="1">
    <citation type="journal article" date="2015" name="Genome Announc.">
        <title>Expanding the biotechnology potential of lactobacilli through comparative genomics of 213 strains and associated genera.</title>
        <authorList>
            <person name="Sun Z."/>
            <person name="Harris H.M."/>
            <person name="McCann A."/>
            <person name="Guo C."/>
            <person name="Argimon S."/>
            <person name="Zhang W."/>
            <person name="Yang X."/>
            <person name="Jeffery I.B."/>
            <person name="Cooney J.C."/>
            <person name="Kagawa T.F."/>
            <person name="Liu W."/>
            <person name="Song Y."/>
            <person name="Salvetti E."/>
            <person name="Wrobel A."/>
            <person name="Rasinkangas P."/>
            <person name="Parkhill J."/>
            <person name="Rea M.C."/>
            <person name="O'Sullivan O."/>
            <person name="Ritari J."/>
            <person name="Douillard F.P."/>
            <person name="Paul Ross R."/>
            <person name="Yang R."/>
            <person name="Briner A.E."/>
            <person name="Felis G.E."/>
            <person name="de Vos W.M."/>
            <person name="Barrangou R."/>
            <person name="Klaenhammer T.R."/>
            <person name="Caufield P.W."/>
            <person name="Cui Y."/>
            <person name="Zhang H."/>
            <person name="O'Toole P.W."/>
        </authorList>
    </citation>
    <scope>NUCLEOTIDE SEQUENCE [LARGE SCALE GENOMIC DNA]</scope>
    <source>
        <strain evidence="2 3">DSM 22697</strain>
    </source>
</reference>
<feature type="transmembrane region" description="Helical" evidence="1">
    <location>
        <begin position="20"/>
        <end position="40"/>
    </location>
</feature>
<organism evidence="2 3">
    <name type="scientific">Lacticaseibacillus camelliae DSM 22697 = JCM 13995</name>
    <dbReference type="NCBI Taxonomy" id="1423730"/>
    <lineage>
        <taxon>Bacteria</taxon>
        <taxon>Bacillati</taxon>
        <taxon>Bacillota</taxon>
        <taxon>Bacilli</taxon>
        <taxon>Lactobacillales</taxon>
        <taxon>Lactobacillaceae</taxon>
        <taxon>Lacticaseibacillus</taxon>
    </lineage>
</organism>
<dbReference type="Proteomes" id="UP000050865">
    <property type="component" value="Unassembled WGS sequence"/>
</dbReference>
<dbReference type="AlphaFoldDB" id="A0A0R2F8A0"/>
<evidence type="ECO:0000313" key="3">
    <source>
        <dbReference type="Proteomes" id="UP000050865"/>
    </source>
</evidence>
<evidence type="ECO:0000313" key="2">
    <source>
        <dbReference type="EMBL" id="KRN24451.1"/>
    </source>
</evidence>
<accession>A0A0R2F8A0</accession>
<sequence>MLVIPYLGYVALFFQQPAGWAFAASVLIGLWLLRQIIILAQKEKKDHEKVPY</sequence>
<keyword evidence="1" id="KW-0812">Transmembrane</keyword>
<keyword evidence="1" id="KW-0472">Membrane</keyword>